<dbReference type="Pfam" id="PF07715">
    <property type="entry name" value="Plug"/>
    <property type="match status" value="1"/>
</dbReference>
<dbReference type="InterPro" id="IPR023997">
    <property type="entry name" value="TonB-dep_OMP_SusC/RagA_CS"/>
</dbReference>
<dbReference type="Gene3D" id="2.40.170.20">
    <property type="entry name" value="TonB-dependent receptor, beta-barrel domain"/>
    <property type="match status" value="1"/>
</dbReference>
<evidence type="ECO:0000256" key="6">
    <source>
        <dbReference type="ARBA" id="ARBA00023237"/>
    </source>
</evidence>
<comment type="similarity">
    <text evidence="7">Belongs to the TonB-dependent receptor family.</text>
</comment>
<name>A0A2G0CBP7_9BACT</name>
<dbReference type="SUPFAM" id="SSF56935">
    <property type="entry name" value="Porins"/>
    <property type="match status" value="1"/>
</dbReference>
<keyword evidence="6 7" id="KW-0998">Cell outer membrane</keyword>
<evidence type="ECO:0000313" key="10">
    <source>
        <dbReference type="Proteomes" id="UP000226437"/>
    </source>
</evidence>
<reference evidence="9 10" key="1">
    <citation type="submission" date="2017-10" db="EMBL/GenBank/DDBJ databases">
        <title>The draft genome sequence of Lewinella marina KCTC 32374.</title>
        <authorList>
            <person name="Wang K."/>
        </authorList>
    </citation>
    <scope>NUCLEOTIDE SEQUENCE [LARGE SCALE GENOMIC DNA]</scope>
    <source>
        <strain evidence="9 10">MKG-38</strain>
    </source>
</reference>
<dbReference type="NCBIfam" id="TIGR04056">
    <property type="entry name" value="OMP_RagA_SusC"/>
    <property type="match status" value="1"/>
</dbReference>
<keyword evidence="10" id="KW-1185">Reference proteome</keyword>
<dbReference type="FunFam" id="2.60.40.1120:FF:000003">
    <property type="entry name" value="Outer membrane protein Omp121"/>
    <property type="match status" value="1"/>
</dbReference>
<evidence type="ECO:0000256" key="2">
    <source>
        <dbReference type="ARBA" id="ARBA00022448"/>
    </source>
</evidence>
<evidence type="ECO:0000256" key="3">
    <source>
        <dbReference type="ARBA" id="ARBA00022452"/>
    </source>
</evidence>
<keyword evidence="5 7" id="KW-0472">Membrane</keyword>
<dbReference type="InterPro" id="IPR008969">
    <property type="entry name" value="CarboxyPept-like_regulatory"/>
</dbReference>
<gene>
    <name evidence="9" type="ORF">CGL56_16255</name>
</gene>
<sequence>MAPIGAGAATPTPAEARPVEAVKEITGTVTSAEDNLPLIGVSITVQGTTSGTITDLDGQFTLNVEEGTVLTFSYTGFQTQQVTVGAATTYDVVMQPNTEMLEEIVVVGYGTRKKSHNTGAIAQVGGADVAAIQASRVDEALAGKLSGVLIQNQDGAPGADPKIQIRAASSISGDSDPLIVVDGYPISGSLATVNPNDIESLEVLKDAASAAIYGSRGANGVILVTTKSGRTGPPTISYNAYASTSNRYVSDVEQLKTSGEWASELRAGIANGTYNVAEVEPDYLNYMLNAYENAPDVVAVEDWLFRSGYSTSHDFSISGGTENVNYYASLGYLNTQGIVITQGFERYNARLNVDAKLNDRFKTGLNFNGYLGDRDIVGHDMRDLLRAYSIHPIYHTEASIAFVQQLDQQAQALGLASFDSGYRGGDAPFNNSIYTLEPGMTAQDWHYGRSNNGIGGSGDAGPATKLDNTDRYERTLFGNISSYLEYSIIEGLNIRTVVGADRRDTRDYFWRGLEFDSRARSNQTALDQTDVARSSVLSETTLNFARVIGQHDVSAVAGLEFQNFYLDGISLNGTNVPFGQPQNFALLNPADISVSERDETIARRSVFGRVNYAYDNRYLASVSVRRDGDSRFGANNRFETFPALSLGWNVHNEEFYNSALLTDLKLRYSIGSLGTTSFLGAYNSLSLLNPQATIFGTGFLIPSDVANPDLTWQTNTETNYGLNMGFLDNRFRLSVDYYTSDIEDILINQSVSEVLGTTSIAINSGDVRSSGVELELGAALVNKPGFRWNVSGNLSTVNSEITDLGGLDELPRVIYGQSGRGPVFRNYVGGEIGEMWGLETIGIVESEYIADPTRAIGLNSSEYYVVDQNGDGVIDRNRTVEEGGDLVKIGQNTPDFYYGLNSQMTINNFDVSLQFQGAQGGEVFNIDQIYWRSEFGGRLMSSFDADNDGIADHNGLHYTQSRNQLDAQVQDASYLALRNATIGYTFSPQGGIGSRVNSLRVYLASTNLLYLMSDSYTSLNPEGVETTQSDYLGPTTYGVQVGASPVARSFTLGLNLNF</sequence>
<dbReference type="Pfam" id="PF13715">
    <property type="entry name" value="CarbopepD_reg_2"/>
    <property type="match status" value="1"/>
</dbReference>
<keyword evidence="2 7" id="KW-0813">Transport</keyword>
<dbReference type="InterPro" id="IPR012910">
    <property type="entry name" value="Plug_dom"/>
</dbReference>
<dbReference type="PROSITE" id="PS52016">
    <property type="entry name" value="TONB_DEPENDENT_REC_3"/>
    <property type="match status" value="1"/>
</dbReference>
<dbReference type="InterPro" id="IPR023996">
    <property type="entry name" value="TonB-dep_OMP_SusC/RagA"/>
</dbReference>
<protein>
    <submittedName>
        <fullName evidence="9">SusC/RagA family TonB-linked outer membrane protein</fullName>
    </submittedName>
</protein>
<dbReference type="NCBIfam" id="TIGR04057">
    <property type="entry name" value="SusC_RagA_signa"/>
    <property type="match status" value="1"/>
</dbReference>
<evidence type="ECO:0000256" key="7">
    <source>
        <dbReference type="PROSITE-ProRule" id="PRU01360"/>
    </source>
</evidence>
<evidence type="ECO:0000259" key="8">
    <source>
        <dbReference type="Pfam" id="PF07715"/>
    </source>
</evidence>
<evidence type="ECO:0000256" key="5">
    <source>
        <dbReference type="ARBA" id="ARBA00023136"/>
    </source>
</evidence>
<dbReference type="OrthoDB" id="9768177at2"/>
<dbReference type="InterPro" id="IPR039426">
    <property type="entry name" value="TonB-dep_rcpt-like"/>
</dbReference>
<proteinExistence type="inferred from homology"/>
<dbReference type="SUPFAM" id="SSF49464">
    <property type="entry name" value="Carboxypeptidase regulatory domain-like"/>
    <property type="match status" value="1"/>
</dbReference>
<organism evidence="9 10">
    <name type="scientific">Neolewinella marina</name>
    <dbReference type="NCBI Taxonomy" id="438751"/>
    <lineage>
        <taxon>Bacteria</taxon>
        <taxon>Pseudomonadati</taxon>
        <taxon>Bacteroidota</taxon>
        <taxon>Saprospiria</taxon>
        <taxon>Saprospirales</taxon>
        <taxon>Lewinellaceae</taxon>
        <taxon>Neolewinella</taxon>
    </lineage>
</organism>
<accession>A0A2G0CBP7</accession>
<dbReference type="AlphaFoldDB" id="A0A2G0CBP7"/>
<comment type="caution">
    <text evidence="9">The sequence shown here is derived from an EMBL/GenBank/DDBJ whole genome shotgun (WGS) entry which is preliminary data.</text>
</comment>
<dbReference type="InterPro" id="IPR037066">
    <property type="entry name" value="Plug_dom_sf"/>
</dbReference>
<evidence type="ECO:0000256" key="1">
    <source>
        <dbReference type="ARBA" id="ARBA00004571"/>
    </source>
</evidence>
<dbReference type="EMBL" id="PDLO01000009">
    <property type="protein sequence ID" value="PHK97357.1"/>
    <property type="molecule type" value="Genomic_DNA"/>
</dbReference>
<dbReference type="Gene3D" id="2.170.130.10">
    <property type="entry name" value="TonB-dependent receptor, plug domain"/>
    <property type="match status" value="1"/>
</dbReference>
<feature type="domain" description="TonB-dependent receptor plug" evidence="8">
    <location>
        <begin position="115"/>
        <end position="221"/>
    </location>
</feature>
<comment type="subcellular location">
    <subcellularLocation>
        <location evidence="1 7">Cell outer membrane</location>
        <topology evidence="1 7">Multi-pass membrane protein</topology>
    </subcellularLocation>
</comment>
<evidence type="ECO:0000313" key="9">
    <source>
        <dbReference type="EMBL" id="PHK97357.1"/>
    </source>
</evidence>
<keyword evidence="3 7" id="KW-1134">Transmembrane beta strand</keyword>
<keyword evidence="4 7" id="KW-0812">Transmembrane</keyword>
<dbReference type="GO" id="GO:0009279">
    <property type="term" value="C:cell outer membrane"/>
    <property type="evidence" value="ECO:0007669"/>
    <property type="project" value="UniProtKB-SubCell"/>
</dbReference>
<dbReference type="InterPro" id="IPR036942">
    <property type="entry name" value="Beta-barrel_TonB_sf"/>
</dbReference>
<dbReference type="Gene3D" id="2.60.40.1120">
    <property type="entry name" value="Carboxypeptidase-like, regulatory domain"/>
    <property type="match status" value="1"/>
</dbReference>
<dbReference type="Proteomes" id="UP000226437">
    <property type="component" value="Unassembled WGS sequence"/>
</dbReference>
<evidence type="ECO:0000256" key="4">
    <source>
        <dbReference type="ARBA" id="ARBA00022692"/>
    </source>
</evidence>